<dbReference type="AlphaFoldDB" id="A0A2Z6EXW1"/>
<sequence length="377" mass="44214">MKLFRIINLVFWGIFISACGGGGNEEGKIDRQYFNKTLPPYSELKIKENDAIHAINTTLGGNFISSQDYEHYMNLIAIKENPYVPKKQLRLMRKYYDGGKITHELYTQERLGTEWDQFPCINAIPYKDYIRQIGIFGYPKHMQNAIHTVNFLYNLALPYQFNTIENANLFNANRIMIDIKGYFLVLRQEDNGEWWLLDNFSEGPKKISGSHIEWLNNLTQSFPSIKVLCFTSEDLLKAENSTKTLPASFIDSMTDSDPFGEDFIEEFFYFSFLSPSDRLTQIGEDLYLEKSAFKDNTYRFLYEFTAELLNKSTEQRIRVLEIFNSFIERSPESILNSGLRKSYREQINPATIDAFRKAARKQDILRFNQMDYYWIVD</sequence>
<keyword evidence="1" id="KW-0418">Kinase</keyword>
<dbReference type="EMBL" id="AP018150">
    <property type="protein sequence ID" value="BBE10281.1"/>
    <property type="molecule type" value="Genomic_DNA"/>
</dbReference>
<proteinExistence type="predicted"/>
<keyword evidence="1" id="KW-0808">Transferase</keyword>
<dbReference type="RefSeq" id="WP_045364336.1">
    <property type="nucleotide sequence ID" value="NZ_AP018150.1"/>
</dbReference>
<reference evidence="1 2" key="1">
    <citation type="journal article" date="2018" name="Microbes Environ.">
        <title>Comparative Genomic Insights into Endofungal Lifestyles of Two Bacterial Endosymbionts, Mycoavidus cysteinexigens and Burkholderia rhizoxinica.</title>
        <authorList>
            <person name="Sharmin D."/>
            <person name="Guo Y."/>
            <person name="Nishizawa T."/>
            <person name="Ohshima S."/>
            <person name="Sato Y."/>
            <person name="Takashima Y."/>
            <person name="Narisawa K."/>
            <person name="Ohta H."/>
        </authorList>
    </citation>
    <scope>NUCLEOTIDE SEQUENCE [LARGE SCALE GENOMIC DNA]</scope>
    <source>
        <strain evidence="1 2">B1-EB</strain>
    </source>
</reference>
<organism evidence="1 2">
    <name type="scientific">Mycoavidus cysteinexigens</name>
    <dbReference type="NCBI Taxonomy" id="1553431"/>
    <lineage>
        <taxon>Bacteria</taxon>
        <taxon>Pseudomonadati</taxon>
        <taxon>Pseudomonadota</taxon>
        <taxon>Betaproteobacteria</taxon>
        <taxon>Burkholderiales</taxon>
        <taxon>Burkholderiaceae</taxon>
        <taxon>Mycoavidus</taxon>
    </lineage>
</organism>
<gene>
    <name evidence="1" type="ORF">MCB1EB_2120</name>
</gene>
<dbReference type="KEGG" id="mcys:MCB1EB_2120"/>
<keyword evidence="2" id="KW-1185">Reference proteome</keyword>
<name>A0A2Z6EXW1_9BURK</name>
<dbReference type="PROSITE" id="PS51257">
    <property type="entry name" value="PROKAR_LIPOPROTEIN"/>
    <property type="match status" value="1"/>
</dbReference>
<protein>
    <submittedName>
        <fullName evidence="1">ATPase/histidine kinase/DNA gyrase B/HSP90 domain protein</fullName>
    </submittedName>
</protein>
<evidence type="ECO:0000313" key="2">
    <source>
        <dbReference type="Proteomes" id="UP000282597"/>
    </source>
</evidence>
<dbReference type="GO" id="GO:0016301">
    <property type="term" value="F:kinase activity"/>
    <property type="evidence" value="ECO:0007669"/>
    <property type="project" value="UniProtKB-KW"/>
</dbReference>
<dbReference type="Proteomes" id="UP000282597">
    <property type="component" value="Chromosome"/>
</dbReference>
<evidence type="ECO:0000313" key="1">
    <source>
        <dbReference type="EMBL" id="BBE10281.1"/>
    </source>
</evidence>
<accession>A0A2Z6EXW1</accession>